<keyword evidence="2" id="KW-1185">Reference proteome</keyword>
<accession>A0A0N0RQP1</accession>
<sequence length="233" mass="26772">MAFCISCGKEKTTEPTNAPVQEAQPTTTKAVDTTGLFVPVTTTRQEFLKTKKEYVEAIDTTHTISKINGEITLPIKGNRPPVVFKDSLQPKYDENIEQYHYKGRIDNPAFYLVQGDFWEWNDYYMINQYTGKKDTLWSDPVFSPDKNLIVNLSPAYGLEGDPNGIQIWKVANNNGNATLSKIKVIDQQEWIPLEVYWVDNRTLIFRAVTVANFNKVNGEPQEKDVYYFKMRVL</sequence>
<dbReference type="PATRIC" id="fig|1202724.3.peg.1934"/>
<proteinExistence type="predicted"/>
<evidence type="ECO:0000313" key="2">
    <source>
        <dbReference type="Proteomes" id="UP000037755"/>
    </source>
</evidence>
<dbReference type="Proteomes" id="UP000037755">
    <property type="component" value="Unassembled WGS sequence"/>
</dbReference>
<evidence type="ECO:0000313" key="1">
    <source>
        <dbReference type="EMBL" id="KOS06206.1"/>
    </source>
</evidence>
<dbReference type="STRING" id="1202724.AM493_09315"/>
<comment type="caution">
    <text evidence="1">The sequence shown here is derived from an EMBL/GenBank/DDBJ whole genome shotgun (WGS) entry which is preliminary data.</text>
</comment>
<reference evidence="1 2" key="1">
    <citation type="submission" date="2015-08" db="EMBL/GenBank/DDBJ databases">
        <title>Whole genome sequence of Flavobacterium akiainvivens IK-1T, from decaying Wikstroemia oahuensis, an endemic Hawaiian shrub.</title>
        <authorList>
            <person name="Wan X."/>
            <person name="Hou S."/>
            <person name="Saito J."/>
            <person name="Donachie S."/>
        </authorList>
    </citation>
    <scope>NUCLEOTIDE SEQUENCE [LARGE SCALE GENOMIC DNA]</scope>
    <source>
        <strain evidence="1 2">IK-1</strain>
    </source>
</reference>
<dbReference type="EMBL" id="LIYD01000005">
    <property type="protein sequence ID" value="KOS06206.1"/>
    <property type="molecule type" value="Genomic_DNA"/>
</dbReference>
<dbReference type="AlphaFoldDB" id="A0A0N0RQP1"/>
<protein>
    <submittedName>
        <fullName evidence="1">Uncharacterized protein</fullName>
    </submittedName>
</protein>
<name>A0A0N0RQP1_9FLAO</name>
<gene>
    <name evidence="1" type="ORF">AM493_09315</name>
</gene>
<organism evidence="1 2">
    <name type="scientific">Flavobacterium akiainvivens</name>
    <dbReference type="NCBI Taxonomy" id="1202724"/>
    <lineage>
        <taxon>Bacteria</taxon>
        <taxon>Pseudomonadati</taxon>
        <taxon>Bacteroidota</taxon>
        <taxon>Flavobacteriia</taxon>
        <taxon>Flavobacteriales</taxon>
        <taxon>Flavobacteriaceae</taxon>
        <taxon>Flavobacterium</taxon>
    </lineage>
</organism>